<accession>A0A839TH49</accession>
<evidence type="ECO:0000313" key="2">
    <source>
        <dbReference type="Proteomes" id="UP000517523"/>
    </source>
</evidence>
<reference evidence="1 2" key="1">
    <citation type="submission" date="2020-08" db="EMBL/GenBank/DDBJ databases">
        <title>Genomic Encyclopedia of Type Strains, Phase III (KMG-III): the genomes of soil and plant-associated and newly described type strains.</title>
        <authorList>
            <person name="Whitman W."/>
        </authorList>
    </citation>
    <scope>NUCLEOTIDE SEQUENCE [LARGE SCALE GENOMIC DNA]</scope>
    <source>
        <strain evidence="1 2">CECT 5831</strain>
    </source>
</reference>
<comment type="caution">
    <text evidence="1">The sequence shown here is derived from an EMBL/GenBank/DDBJ whole genome shotgun (WGS) entry which is preliminary data.</text>
</comment>
<gene>
    <name evidence="1" type="ORF">FHS19_000487</name>
</gene>
<evidence type="ECO:0000313" key="1">
    <source>
        <dbReference type="EMBL" id="MBB3125833.1"/>
    </source>
</evidence>
<name>A0A839TH49_9BACL</name>
<proteinExistence type="predicted"/>
<dbReference type="AlphaFoldDB" id="A0A839TH49"/>
<protein>
    <recommendedName>
        <fullName evidence="3">DUF2642 domain-containing protein</fullName>
    </recommendedName>
</protein>
<organism evidence="1 2">
    <name type="scientific">Paenibacillus rhizosphaerae</name>
    <dbReference type="NCBI Taxonomy" id="297318"/>
    <lineage>
        <taxon>Bacteria</taxon>
        <taxon>Bacillati</taxon>
        <taxon>Bacillota</taxon>
        <taxon>Bacilli</taxon>
        <taxon>Bacillales</taxon>
        <taxon>Paenibacillaceae</taxon>
        <taxon>Paenibacillus</taxon>
    </lineage>
</organism>
<sequence>MDFKELVRGFTGSEVEVMTPGDMITGTLISVNDASLMLKVPPVMYGPPGDVAIVPLRSVEFVRVLTD</sequence>
<dbReference type="EMBL" id="JACHXJ010000001">
    <property type="protein sequence ID" value="MBB3125833.1"/>
    <property type="molecule type" value="Genomic_DNA"/>
</dbReference>
<dbReference type="Proteomes" id="UP000517523">
    <property type="component" value="Unassembled WGS sequence"/>
</dbReference>
<evidence type="ECO:0008006" key="3">
    <source>
        <dbReference type="Google" id="ProtNLM"/>
    </source>
</evidence>
<dbReference type="RefSeq" id="WP_116231273.1">
    <property type="nucleotide sequence ID" value="NZ_JACHXJ010000001.1"/>
</dbReference>